<dbReference type="InterPro" id="IPR017941">
    <property type="entry name" value="Rieske_2Fe-2S"/>
</dbReference>
<dbReference type="InterPro" id="IPR036922">
    <property type="entry name" value="Rieske_2Fe-2S_sf"/>
</dbReference>
<dbReference type="PROSITE" id="PS51296">
    <property type="entry name" value="RIESKE"/>
    <property type="match status" value="1"/>
</dbReference>
<dbReference type="EMBL" id="VSSQ01136382">
    <property type="protein sequence ID" value="MPN60730.1"/>
    <property type="molecule type" value="Genomic_DNA"/>
</dbReference>
<comment type="cofactor">
    <cofactor evidence="6">
        <name>[2Fe-2S] cluster</name>
        <dbReference type="ChEBI" id="CHEBI:190135"/>
    </cofactor>
</comment>
<protein>
    <submittedName>
        <fullName evidence="8">Cytochrome b6-f complex iron-sulfur subunit</fullName>
    </submittedName>
</protein>
<keyword evidence="3" id="KW-0408">Iron</keyword>
<evidence type="ECO:0000256" key="5">
    <source>
        <dbReference type="ARBA" id="ARBA00023157"/>
    </source>
</evidence>
<dbReference type="InterPro" id="IPR005805">
    <property type="entry name" value="Rieske_Fe-S_prot_C"/>
</dbReference>
<dbReference type="Pfam" id="PF00355">
    <property type="entry name" value="Rieske"/>
    <property type="match status" value="1"/>
</dbReference>
<dbReference type="GO" id="GO:0016020">
    <property type="term" value="C:membrane"/>
    <property type="evidence" value="ECO:0007669"/>
    <property type="project" value="InterPro"/>
</dbReference>
<keyword evidence="5" id="KW-1015">Disulfide bond</keyword>
<sequence length="134" mass="15131">MVICDLILKRDNSFSDVFSPQRFRFSASAQTLIEDGIQAVKGLMSELFVLPEEEISQLPNGRGGIVDYKGQKVGVYKDMQGKAFFVSTRCTHLGCQLEWNPDELSWDCPCHGSRFDYKGNLINNPAMKNLSNNY</sequence>
<dbReference type="SUPFAM" id="SSF50022">
    <property type="entry name" value="ISP domain"/>
    <property type="match status" value="1"/>
</dbReference>
<keyword evidence="2" id="KW-0479">Metal-binding</keyword>
<organism evidence="8">
    <name type="scientific">bioreactor metagenome</name>
    <dbReference type="NCBI Taxonomy" id="1076179"/>
    <lineage>
        <taxon>unclassified sequences</taxon>
        <taxon>metagenomes</taxon>
        <taxon>ecological metagenomes</taxon>
    </lineage>
</organism>
<feature type="domain" description="Rieske" evidence="7">
    <location>
        <begin position="50"/>
        <end position="134"/>
    </location>
</feature>
<evidence type="ECO:0000259" key="7">
    <source>
        <dbReference type="PROSITE" id="PS51296"/>
    </source>
</evidence>
<reference evidence="8" key="1">
    <citation type="submission" date="2019-08" db="EMBL/GenBank/DDBJ databases">
        <authorList>
            <person name="Kucharzyk K."/>
            <person name="Murdoch R.W."/>
            <person name="Higgins S."/>
            <person name="Loffler F."/>
        </authorList>
    </citation>
    <scope>NUCLEOTIDE SEQUENCE</scope>
</reference>
<keyword evidence="4" id="KW-0411">Iron-sulfur</keyword>
<comment type="caution">
    <text evidence="8">The sequence shown here is derived from an EMBL/GenBank/DDBJ whole genome shotgun (WGS) entry which is preliminary data.</text>
</comment>
<evidence type="ECO:0000313" key="8">
    <source>
        <dbReference type="EMBL" id="MPN60730.1"/>
    </source>
</evidence>
<dbReference type="PANTHER" id="PTHR10134">
    <property type="entry name" value="CYTOCHROME B-C1 COMPLEX SUBUNIT RIESKE, MITOCHONDRIAL"/>
    <property type="match status" value="1"/>
</dbReference>
<evidence type="ECO:0000256" key="3">
    <source>
        <dbReference type="ARBA" id="ARBA00023004"/>
    </source>
</evidence>
<dbReference type="PRINTS" id="PR00162">
    <property type="entry name" value="RIESKE"/>
</dbReference>
<dbReference type="GO" id="GO:0046872">
    <property type="term" value="F:metal ion binding"/>
    <property type="evidence" value="ECO:0007669"/>
    <property type="project" value="UniProtKB-KW"/>
</dbReference>
<name>A0A645JCE4_9ZZZZ</name>
<dbReference type="InterPro" id="IPR014349">
    <property type="entry name" value="Rieske_Fe-S_prot"/>
</dbReference>
<gene>
    <name evidence="8" type="primary">petC_16</name>
    <name evidence="8" type="ORF">SDC9_208461</name>
</gene>
<dbReference type="Gene3D" id="2.102.10.10">
    <property type="entry name" value="Rieske [2Fe-2S] iron-sulphur domain"/>
    <property type="match status" value="1"/>
</dbReference>
<dbReference type="AlphaFoldDB" id="A0A645JCE4"/>
<evidence type="ECO:0000256" key="1">
    <source>
        <dbReference type="ARBA" id="ARBA00022714"/>
    </source>
</evidence>
<evidence type="ECO:0000256" key="2">
    <source>
        <dbReference type="ARBA" id="ARBA00022723"/>
    </source>
</evidence>
<evidence type="ECO:0000256" key="6">
    <source>
        <dbReference type="ARBA" id="ARBA00034078"/>
    </source>
</evidence>
<accession>A0A645JCE4</accession>
<proteinExistence type="predicted"/>
<evidence type="ECO:0000256" key="4">
    <source>
        <dbReference type="ARBA" id="ARBA00023014"/>
    </source>
</evidence>
<dbReference type="GO" id="GO:0051537">
    <property type="term" value="F:2 iron, 2 sulfur cluster binding"/>
    <property type="evidence" value="ECO:0007669"/>
    <property type="project" value="UniProtKB-KW"/>
</dbReference>
<keyword evidence="1" id="KW-0001">2Fe-2S</keyword>